<feature type="transmembrane region" description="Helical" evidence="7">
    <location>
        <begin position="95"/>
        <end position="117"/>
    </location>
</feature>
<evidence type="ECO:0000256" key="3">
    <source>
        <dbReference type="ARBA" id="ARBA00022679"/>
    </source>
</evidence>
<accession>A0A1X0DYK6</accession>
<dbReference type="PANTHER" id="PTHR30589:SF0">
    <property type="entry name" value="PHOSPHATIDYLGLYCEROL--PROLIPOPROTEIN DIACYLGLYCERYL TRANSFERASE"/>
    <property type="match status" value="1"/>
</dbReference>
<dbReference type="UniPathway" id="UPA00664"/>
<dbReference type="AlphaFoldDB" id="A0A1X0DYK6"/>
<dbReference type="GO" id="GO:0042158">
    <property type="term" value="P:lipoprotein biosynthetic process"/>
    <property type="evidence" value="ECO:0007669"/>
    <property type="project" value="UniProtKB-UniRule"/>
</dbReference>
<evidence type="ECO:0000256" key="9">
    <source>
        <dbReference type="SAM" id="MobiDB-lite"/>
    </source>
</evidence>
<evidence type="ECO:0000313" key="11">
    <source>
        <dbReference type="Proteomes" id="UP000192713"/>
    </source>
</evidence>
<dbReference type="EMBL" id="MVHU01000041">
    <property type="protein sequence ID" value="ORA76850.1"/>
    <property type="molecule type" value="Genomic_DNA"/>
</dbReference>
<feature type="transmembrane region" description="Helical" evidence="7">
    <location>
        <begin position="252"/>
        <end position="274"/>
    </location>
</feature>
<feature type="transmembrane region" description="Helical" evidence="7">
    <location>
        <begin position="24"/>
        <end position="42"/>
    </location>
</feature>
<feature type="coiled-coil region" evidence="8">
    <location>
        <begin position="470"/>
        <end position="555"/>
    </location>
</feature>
<dbReference type="RefSeq" id="WP_083082614.1">
    <property type="nucleotide sequence ID" value="NZ_MVHU01000041.1"/>
</dbReference>
<keyword evidence="2 7" id="KW-1003">Cell membrane</keyword>
<feature type="binding site" evidence="7">
    <location>
        <position position="145"/>
    </location>
    <ligand>
        <name>a 1,2-diacyl-sn-glycero-3-phospho-(1'-sn-glycerol)</name>
        <dbReference type="ChEBI" id="CHEBI:64716"/>
    </ligand>
</feature>
<dbReference type="InterPro" id="IPR001640">
    <property type="entry name" value="Lgt"/>
</dbReference>
<proteinExistence type="inferred from homology"/>
<dbReference type="GO" id="GO:0008961">
    <property type="term" value="F:phosphatidylglycerol-prolipoprotein diacylglyceryl transferase activity"/>
    <property type="evidence" value="ECO:0007669"/>
    <property type="project" value="UniProtKB-UniRule"/>
</dbReference>
<dbReference type="Proteomes" id="UP000192713">
    <property type="component" value="Unassembled WGS sequence"/>
</dbReference>
<evidence type="ECO:0000256" key="1">
    <source>
        <dbReference type="ARBA" id="ARBA00007150"/>
    </source>
</evidence>
<evidence type="ECO:0000256" key="6">
    <source>
        <dbReference type="ARBA" id="ARBA00023136"/>
    </source>
</evidence>
<comment type="function">
    <text evidence="7">Catalyzes the transfer of the diacylglyceryl group from phosphatidylglycerol to the sulfhydryl group of the N-terminal cysteine of a prolipoprotein, the first step in the formation of mature lipoproteins.</text>
</comment>
<keyword evidence="4 7" id="KW-0812">Transmembrane</keyword>
<sequence>MTQTVLAYLPSPSQGVWHLGPLPIRAYTLLVIAGIVLAARLGERRWVDRGGAPGAVYDVALWAIPFGLIGGRLYHVATDWRTYFGTEGAGFGATLRVWAGGLGIWGVIAMGGVGAWIACRRRGLSTAGVADAVAPGIALAQAVGRIGNYFNQEFFGRATDLPWGVAIFQREDAAGFVDVHAVNGVSTGEVALVAHPIFLYELLWNVIVFIFLIKLGRRDRLAPGALFVCYVASYALGRFCVLLLRGDGVAEGAVGTDTVVTLFIFLVATTYLVINRDALGILRSAEAGGRETRRATAHSGRQVEAVPAAAVEDTAEQRAAAAVARAEKAQQVARDAESELAARTTRAAKARQTLAETTAAVTTSAAALVRERENARDAVEHAEAELAGRLEAMQAAVRARDDAEADVATRESEAAALADVVKYAAAAGAVAEAARSAAENAHSDALERTAAARESLADNVIALETADAAVADAQTGVEAAKQKLRDTEAALAEAAAEVEAAERAYRDAEAAIPEATARVEALKRAARDAEAEADKAVAAAEREVARRAVDEAEAAVAACAATTDSARRSLVEAQAAAVEAAAQAAEIIAAATKRADDAKAAVEKAELAVEQATADLAARTAHVKNVRRALEELDAARVPDGGGDEPESGGDAGSVPSTRSAQQIDAAGCEVQEAETDAAARAAEAQALMEVVRRAAEAGPIAAKARGAAEVAHREAEERLAQARERVEAARNALRGAAGADQGASASPAGPRPSDTETLLGAGVGG</sequence>
<comment type="similarity">
    <text evidence="1 7">Belongs to the Lgt family.</text>
</comment>
<evidence type="ECO:0000256" key="4">
    <source>
        <dbReference type="ARBA" id="ARBA00022692"/>
    </source>
</evidence>
<keyword evidence="5 7" id="KW-1133">Transmembrane helix</keyword>
<dbReference type="Pfam" id="PF01790">
    <property type="entry name" value="LGT"/>
    <property type="match status" value="1"/>
</dbReference>
<feature type="region of interest" description="Disordered" evidence="9">
    <location>
        <begin position="632"/>
        <end position="672"/>
    </location>
</feature>
<evidence type="ECO:0000256" key="5">
    <source>
        <dbReference type="ARBA" id="ARBA00022989"/>
    </source>
</evidence>
<evidence type="ECO:0000256" key="2">
    <source>
        <dbReference type="ARBA" id="ARBA00022475"/>
    </source>
</evidence>
<feature type="compositionally biased region" description="Low complexity" evidence="9">
    <location>
        <begin position="731"/>
        <end position="749"/>
    </location>
</feature>
<evidence type="ECO:0000313" key="10">
    <source>
        <dbReference type="EMBL" id="ORA76850.1"/>
    </source>
</evidence>
<keyword evidence="8" id="KW-0175">Coiled coil</keyword>
<evidence type="ECO:0000256" key="7">
    <source>
        <dbReference type="HAMAP-Rule" id="MF_01147"/>
    </source>
</evidence>
<evidence type="ECO:0000256" key="8">
    <source>
        <dbReference type="SAM" id="Coils"/>
    </source>
</evidence>
<protein>
    <recommendedName>
        <fullName evidence="7">Phosphatidylglycerol--prolipoprotein diacylglyceryl transferase</fullName>
        <ecNumber evidence="7">2.5.1.145</ecNumber>
    </recommendedName>
</protein>
<dbReference type="EC" id="2.5.1.145" evidence="7"/>
<keyword evidence="10" id="KW-0449">Lipoprotein</keyword>
<comment type="pathway">
    <text evidence="7">Protein modification; lipoprotein biosynthesis (diacylglyceryl transfer).</text>
</comment>
<keyword evidence="6 7" id="KW-0472">Membrane</keyword>
<gene>
    <name evidence="7" type="primary">lgt</name>
    <name evidence="10" type="ORF">BST28_20005</name>
</gene>
<dbReference type="PROSITE" id="PS01311">
    <property type="entry name" value="LGT"/>
    <property type="match status" value="1"/>
</dbReference>
<dbReference type="GO" id="GO:0005886">
    <property type="term" value="C:plasma membrane"/>
    <property type="evidence" value="ECO:0007669"/>
    <property type="project" value="UniProtKB-SubCell"/>
</dbReference>
<organism evidence="10 11">
    <name type="scientific">Mycolicibacter kumamotonensis</name>
    <dbReference type="NCBI Taxonomy" id="354243"/>
    <lineage>
        <taxon>Bacteria</taxon>
        <taxon>Bacillati</taxon>
        <taxon>Actinomycetota</taxon>
        <taxon>Actinomycetes</taxon>
        <taxon>Mycobacteriales</taxon>
        <taxon>Mycobacteriaceae</taxon>
        <taxon>Mycolicibacter</taxon>
    </lineage>
</organism>
<feature type="transmembrane region" description="Helical" evidence="7">
    <location>
        <begin position="225"/>
        <end position="246"/>
    </location>
</feature>
<keyword evidence="3 7" id="KW-0808">Transferase</keyword>
<feature type="transmembrane region" description="Helical" evidence="7">
    <location>
        <begin position="54"/>
        <end position="75"/>
    </location>
</feature>
<comment type="subcellular location">
    <subcellularLocation>
        <location evidence="7">Cell membrane</location>
        <topology evidence="7">Multi-pass membrane protein</topology>
    </subcellularLocation>
</comment>
<feature type="region of interest" description="Disordered" evidence="9">
    <location>
        <begin position="731"/>
        <end position="766"/>
    </location>
</feature>
<feature type="transmembrane region" description="Helical" evidence="7">
    <location>
        <begin position="193"/>
        <end position="213"/>
    </location>
</feature>
<comment type="catalytic activity">
    <reaction evidence="7">
        <text>L-cysteinyl-[prolipoprotein] + a 1,2-diacyl-sn-glycero-3-phospho-(1'-sn-glycerol) = an S-1,2-diacyl-sn-glyceryl-L-cysteinyl-[prolipoprotein] + sn-glycerol 1-phosphate + H(+)</text>
        <dbReference type="Rhea" id="RHEA:56712"/>
        <dbReference type="Rhea" id="RHEA-COMP:14679"/>
        <dbReference type="Rhea" id="RHEA-COMP:14680"/>
        <dbReference type="ChEBI" id="CHEBI:15378"/>
        <dbReference type="ChEBI" id="CHEBI:29950"/>
        <dbReference type="ChEBI" id="CHEBI:57685"/>
        <dbReference type="ChEBI" id="CHEBI:64716"/>
        <dbReference type="ChEBI" id="CHEBI:140658"/>
        <dbReference type="EC" id="2.5.1.145"/>
    </reaction>
</comment>
<name>A0A1X0DYK6_9MYCO</name>
<dbReference type="HAMAP" id="MF_01147">
    <property type="entry name" value="Lgt"/>
    <property type="match status" value="1"/>
</dbReference>
<comment type="caution">
    <text evidence="10">The sequence shown here is derived from an EMBL/GenBank/DDBJ whole genome shotgun (WGS) entry which is preliminary data.</text>
</comment>
<reference evidence="10 11" key="1">
    <citation type="submission" date="2017-02" db="EMBL/GenBank/DDBJ databases">
        <title>The new phylogeny of genus Mycobacterium.</title>
        <authorList>
            <person name="Tortoli E."/>
            <person name="Trovato A."/>
            <person name="Cirillo D.M."/>
        </authorList>
    </citation>
    <scope>NUCLEOTIDE SEQUENCE [LARGE SCALE GENOMIC DNA]</scope>
    <source>
        <strain evidence="10 11">DSM 45093</strain>
    </source>
</reference>
<feature type="coiled-coil region" evidence="8">
    <location>
        <begin position="588"/>
        <end position="615"/>
    </location>
</feature>
<dbReference type="PANTHER" id="PTHR30589">
    <property type="entry name" value="PROLIPOPROTEIN DIACYLGLYCERYL TRANSFERASE"/>
    <property type="match status" value="1"/>
</dbReference>